<dbReference type="Gene3D" id="2.40.30.170">
    <property type="match status" value="1"/>
</dbReference>
<evidence type="ECO:0000259" key="4">
    <source>
        <dbReference type="Pfam" id="PF25989"/>
    </source>
</evidence>
<sequence length="349" mass="37110">MNIFGYLPVGLAFLLAIGACSHRKQYADTPAGKDPIPVTLLPLAATDTTLAIMATGAFTTDDETVLAFKNGGIIQQIHVKEGDAFKKGQLLASLEPTEIHTAVRQSELALEKAERDYKRARQLYIDSVATLEQLENAQTALAAAKEDAKRASYNLGHTAIRAAFDGYVLQRPASTGQVVGPGTPVLVVSGTGRQGWLLRVGVSDRQWAALQVGDSAAVTSDVASEVPMKAVVHRKSEGVDPQSGTFAVYLKLLDSKLPGLASGMFGKARIKLSHTIAGWSIPYEAVLDGDGGKAYVFVTDDGKIARRVQVQVGEIQKGHVVVTSGLEQETSVIVAGSPYLRDGSEITVR</sequence>
<dbReference type="InterPro" id="IPR058637">
    <property type="entry name" value="YknX-like_C"/>
</dbReference>
<feature type="coiled-coil region" evidence="2">
    <location>
        <begin position="103"/>
        <end position="154"/>
    </location>
</feature>
<protein>
    <submittedName>
        <fullName evidence="5">Efflux RND transporter periplasmic adaptor subunit</fullName>
    </submittedName>
</protein>
<dbReference type="PANTHER" id="PTHR30469:SF15">
    <property type="entry name" value="HLYD FAMILY OF SECRETION PROTEINS"/>
    <property type="match status" value="1"/>
</dbReference>
<proteinExistence type="inferred from homology"/>
<dbReference type="NCBIfam" id="TIGR01730">
    <property type="entry name" value="RND_mfp"/>
    <property type="match status" value="1"/>
</dbReference>
<dbReference type="SUPFAM" id="SSF111369">
    <property type="entry name" value="HlyD-like secretion proteins"/>
    <property type="match status" value="1"/>
</dbReference>
<evidence type="ECO:0000313" key="5">
    <source>
        <dbReference type="EMBL" id="MFC3197768.1"/>
    </source>
</evidence>
<dbReference type="Pfam" id="PF25973">
    <property type="entry name" value="BSH_CzcB"/>
    <property type="match status" value="1"/>
</dbReference>
<dbReference type="Pfam" id="PF25989">
    <property type="entry name" value="YknX_C"/>
    <property type="match status" value="1"/>
</dbReference>
<dbReference type="EMBL" id="JBHRTA010000030">
    <property type="protein sequence ID" value="MFC3197768.1"/>
    <property type="molecule type" value="Genomic_DNA"/>
</dbReference>
<evidence type="ECO:0000256" key="2">
    <source>
        <dbReference type="SAM" id="Coils"/>
    </source>
</evidence>
<dbReference type="PANTHER" id="PTHR30469">
    <property type="entry name" value="MULTIDRUG RESISTANCE PROTEIN MDTA"/>
    <property type="match status" value="1"/>
</dbReference>
<organism evidence="5 6">
    <name type="scientific">Parapedobacter deserti</name>
    <dbReference type="NCBI Taxonomy" id="1912957"/>
    <lineage>
        <taxon>Bacteria</taxon>
        <taxon>Pseudomonadati</taxon>
        <taxon>Bacteroidota</taxon>
        <taxon>Sphingobacteriia</taxon>
        <taxon>Sphingobacteriales</taxon>
        <taxon>Sphingobacteriaceae</taxon>
        <taxon>Parapedobacter</taxon>
    </lineage>
</organism>
<feature type="domain" description="YknX-like C-terminal permuted SH3-like" evidence="4">
    <location>
        <begin position="280"/>
        <end position="348"/>
    </location>
</feature>
<dbReference type="Gene3D" id="1.10.287.470">
    <property type="entry name" value="Helix hairpin bin"/>
    <property type="match status" value="1"/>
</dbReference>
<dbReference type="Gene3D" id="2.40.420.20">
    <property type="match status" value="1"/>
</dbReference>
<dbReference type="RefSeq" id="WP_379021774.1">
    <property type="nucleotide sequence ID" value="NZ_JBHRTA010000030.1"/>
</dbReference>
<dbReference type="InterPro" id="IPR006143">
    <property type="entry name" value="RND_pump_MFP"/>
</dbReference>
<evidence type="ECO:0000259" key="3">
    <source>
        <dbReference type="Pfam" id="PF25973"/>
    </source>
</evidence>
<comment type="caution">
    <text evidence="5">The sequence shown here is derived from an EMBL/GenBank/DDBJ whole genome shotgun (WGS) entry which is preliminary data.</text>
</comment>
<dbReference type="Gene3D" id="2.40.50.100">
    <property type="match status" value="1"/>
</dbReference>
<evidence type="ECO:0000313" key="6">
    <source>
        <dbReference type="Proteomes" id="UP001595526"/>
    </source>
</evidence>
<reference evidence="6" key="1">
    <citation type="journal article" date="2019" name="Int. J. Syst. Evol. Microbiol.">
        <title>The Global Catalogue of Microorganisms (GCM) 10K type strain sequencing project: providing services to taxonomists for standard genome sequencing and annotation.</title>
        <authorList>
            <consortium name="The Broad Institute Genomics Platform"/>
            <consortium name="The Broad Institute Genome Sequencing Center for Infectious Disease"/>
            <person name="Wu L."/>
            <person name="Ma J."/>
        </authorList>
    </citation>
    <scope>NUCLEOTIDE SEQUENCE [LARGE SCALE GENOMIC DNA]</scope>
    <source>
        <strain evidence="6">KCTC 52416</strain>
    </source>
</reference>
<keyword evidence="2" id="KW-0175">Coiled coil</keyword>
<name>A0ABV7JN63_9SPHI</name>
<keyword evidence="6" id="KW-1185">Reference proteome</keyword>
<dbReference type="Proteomes" id="UP001595526">
    <property type="component" value="Unassembled WGS sequence"/>
</dbReference>
<evidence type="ECO:0000256" key="1">
    <source>
        <dbReference type="ARBA" id="ARBA00009477"/>
    </source>
</evidence>
<gene>
    <name evidence="5" type="ORF">ACFOET_09100</name>
</gene>
<feature type="domain" description="CzcB-like barrel-sandwich hybrid" evidence="3">
    <location>
        <begin position="69"/>
        <end position="189"/>
    </location>
</feature>
<dbReference type="InterPro" id="IPR058647">
    <property type="entry name" value="BSH_CzcB-like"/>
</dbReference>
<accession>A0ABV7JN63</accession>
<comment type="similarity">
    <text evidence="1">Belongs to the membrane fusion protein (MFP) (TC 8.A.1) family.</text>
</comment>